<name>V6SLM7_9FLAO</name>
<dbReference type="EMBL" id="AVGG01000008">
    <property type="protein sequence ID" value="ESU27623.1"/>
    <property type="molecule type" value="Genomic_DNA"/>
</dbReference>
<comment type="caution">
    <text evidence="1">The sequence shown here is derived from an EMBL/GenBank/DDBJ whole genome shotgun (WGS) entry which is preliminary data.</text>
</comment>
<dbReference type="PATRIC" id="fig|1341181.4.peg.1914"/>
<dbReference type="Proteomes" id="UP000018004">
    <property type="component" value="Unassembled WGS sequence"/>
</dbReference>
<proteinExistence type="predicted"/>
<reference evidence="1 2" key="1">
    <citation type="submission" date="2013-08" db="EMBL/GenBank/DDBJ databases">
        <title>Flavobacterium limnosediminis JC2902 genome sequencing.</title>
        <authorList>
            <person name="Lee K."/>
            <person name="Yi H."/>
            <person name="Park S."/>
            <person name="Chun J."/>
        </authorList>
    </citation>
    <scope>NUCLEOTIDE SEQUENCE [LARGE SCALE GENOMIC DNA]</scope>
    <source>
        <strain evidence="1 2">JC2902</strain>
    </source>
</reference>
<organism evidence="1 2">
    <name type="scientific">Flavobacterium limnosediminis JC2902</name>
    <dbReference type="NCBI Taxonomy" id="1341181"/>
    <lineage>
        <taxon>Bacteria</taxon>
        <taxon>Pseudomonadati</taxon>
        <taxon>Bacteroidota</taxon>
        <taxon>Flavobacteriia</taxon>
        <taxon>Flavobacteriales</taxon>
        <taxon>Flavobacteriaceae</taxon>
        <taxon>Flavobacterium</taxon>
    </lineage>
</organism>
<keyword evidence="2" id="KW-1185">Reference proteome</keyword>
<accession>V6SLM7</accession>
<dbReference type="AlphaFoldDB" id="V6SLM7"/>
<evidence type="ECO:0000313" key="2">
    <source>
        <dbReference type="Proteomes" id="UP000018004"/>
    </source>
</evidence>
<protein>
    <submittedName>
        <fullName evidence="1">Uncharacterized protein</fullName>
    </submittedName>
</protein>
<dbReference type="STRING" id="1341181.FLJC2902T_19470"/>
<gene>
    <name evidence="1" type="ORF">FLJC2902T_19470</name>
</gene>
<sequence length="42" mass="4713">MQRTAGKRPAEMPEHSLPKNFGMLFVNITAKIAITEQIKKVS</sequence>
<evidence type="ECO:0000313" key="1">
    <source>
        <dbReference type="EMBL" id="ESU27623.1"/>
    </source>
</evidence>